<dbReference type="EMBL" id="AB948179">
    <property type="protein sequence ID" value="BAR91091.1"/>
    <property type="molecule type" value="Genomic_DNA"/>
</dbReference>
<organism evidence="1">
    <name type="scientific">Phytopythium mercuriale</name>
    <dbReference type="NCBI Taxonomy" id="546104"/>
    <lineage>
        <taxon>Eukaryota</taxon>
        <taxon>Sar</taxon>
        <taxon>Stramenopiles</taxon>
        <taxon>Oomycota</taxon>
        <taxon>Peronosporomycetes</taxon>
        <taxon>Pythiales</taxon>
        <taxon>Pythiaceae</taxon>
        <taxon>Phytopythium</taxon>
    </lineage>
</organism>
<dbReference type="PANTHER" id="PTHR36527:SF3">
    <property type="entry name" value="OS01G0282866 PROTEIN"/>
    <property type="match status" value="1"/>
</dbReference>
<feature type="non-terminal residue" evidence="1">
    <location>
        <position position="367"/>
    </location>
</feature>
<name>A0A0H5AS97_9STRA</name>
<evidence type="ECO:0000313" key="1">
    <source>
        <dbReference type="EMBL" id="BAR91091.1"/>
    </source>
</evidence>
<reference evidence="1" key="2">
    <citation type="submission" date="2014-05" db="EMBL/GenBank/DDBJ databases">
        <authorList>
            <person name="Baten M.A."/>
            <person name="Kageyama K."/>
            <person name="Suga H."/>
        </authorList>
    </citation>
    <scope>NUCLEOTIDE SEQUENCE</scope>
    <source>
        <strain evidence="1">STEU6124</strain>
    </source>
</reference>
<proteinExistence type="predicted"/>
<feature type="non-terminal residue" evidence="1">
    <location>
        <position position="1"/>
    </location>
</feature>
<dbReference type="AlphaFoldDB" id="A0A0H5AS97"/>
<protein>
    <submittedName>
        <fullName evidence="1">Betatubulin</fullName>
    </submittedName>
</protein>
<dbReference type="PANTHER" id="PTHR36527">
    <property type="entry name" value="OS01G0282866 PROTEIN"/>
    <property type="match status" value="1"/>
</dbReference>
<sequence length="367" mass="41397">HALARVPMQEGLAAEHRRELLRDALEHLLNGSRVADERGAHLQTLRRNVTHTGLDVVRDPLHEVRRVLVLHVQHLLVHLLRAHAATEHTRGSQVTTVARIRGAHHVLRVELLLGQLRNGQSTVLLRAARRQRREPNHEEVETRERDQVHSQLPEVRVQLTGESQTGRDARHRSAHKVVEVAVRRGRQLERTEANVVQSLVVQAHDLIGVLDKLVHRERGVVGLDDRVRHLRRRTHRVRAHNTVWVLLADLGDQERAHTGAGTTAERVGDLEALEAIAALRLLPDNVQHRVNQLRAFRVVSLRPVVTSTRLAEDEVVGTEQLSVRSGADGIHRARLQVHEDRAGNVATARRLIVVDVDPLQLQVRVSV</sequence>
<reference evidence="1" key="1">
    <citation type="journal article" date="2014" name="Mycol. Prog.">
        <title>Phylogenetic relationships among Phytopythium species, and re-evaluation of Phytopythium fagopyri comb. nov., recovered from damped-off buckwheat seedlings in Japan.</title>
        <authorList>
            <person name="Baten M.A."/>
            <person name="Asano T."/>
            <person name="Motohashi K."/>
            <person name="Ishiguro Y."/>
            <person name="Rahman M.Z."/>
            <person name="Inaba S."/>
            <person name="Suga H."/>
            <person name="Kageyama K."/>
        </authorList>
    </citation>
    <scope>NUCLEOTIDE SEQUENCE</scope>
    <source>
        <strain evidence="1">STEU6124</strain>
    </source>
</reference>
<accession>A0A0H5AS97</accession>